<dbReference type="AlphaFoldDB" id="A0AAP1XMB3"/>
<proteinExistence type="predicted"/>
<dbReference type="Proteomes" id="UP001304423">
    <property type="component" value="Chromosome"/>
</dbReference>
<gene>
    <name evidence="1" type="ORF">RUJ08_09590</name>
    <name evidence="2" type="ORF">RXA29_04120</name>
</gene>
<evidence type="ECO:0000313" key="4">
    <source>
        <dbReference type="Proteomes" id="UP001304423"/>
    </source>
</evidence>
<dbReference type="EMBL" id="CP136339">
    <property type="protein sequence ID" value="WOA53440.1"/>
    <property type="molecule type" value="Genomic_DNA"/>
</dbReference>
<reference evidence="1 3" key="1">
    <citation type="submission" date="2023-10" db="EMBL/GenBank/DDBJ databases">
        <title>Clonality and diversity in the soft rot Dickeya solani phytopathogen.</title>
        <authorList>
            <person name="Pedron J."/>
            <person name="Van Gijisegem F."/>
            <person name="Portier P."/>
            <person name="Taghouti G."/>
        </authorList>
    </citation>
    <scope>NUCLEOTIDE SEQUENCE [LARGE SCALE GENOMIC DNA]</scope>
    <source>
        <strain evidence="1 3">FVG2-MFV017-A9</strain>
    </source>
</reference>
<dbReference type="Proteomes" id="UP001187868">
    <property type="component" value="Unassembled WGS sequence"/>
</dbReference>
<reference evidence="2" key="2">
    <citation type="submission" date="2023-10" db="EMBL/GenBank/DDBJ databases">
        <title>Clonality and diversity in the soft rot Dickeya solani phytopathogen.</title>
        <authorList>
            <person name="Pedron J."/>
            <person name="Van Gijsegem F."/>
            <person name="Portier P."/>
            <person name="Taghouti G."/>
        </authorList>
    </citation>
    <scope>NUCLEOTIDE SEQUENCE</scope>
    <source>
        <strain evidence="2">CFBP5647</strain>
    </source>
</reference>
<dbReference type="GeneID" id="43518353"/>
<dbReference type="RefSeq" id="WP_022635185.1">
    <property type="nucleotide sequence ID" value="NZ_CP017454.1"/>
</dbReference>
<keyword evidence="3" id="KW-1185">Reference proteome</keyword>
<evidence type="ECO:0000313" key="3">
    <source>
        <dbReference type="Proteomes" id="UP001187868"/>
    </source>
</evidence>
<evidence type="ECO:0000313" key="2">
    <source>
        <dbReference type="EMBL" id="WOA53440.1"/>
    </source>
</evidence>
<organism evidence="2 4">
    <name type="scientific">Dickeya solani</name>
    <dbReference type="NCBI Taxonomy" id="1089444"/>
    <lineage>
        <taxon>Bacteria</taxon>
        <taxon>Pseudomonadati</taxon>
        <taxon>Pseudomonadota</taxon>
        <taxon>Gammaproteobacteria</taxon>
        <taxon>Enterobacterales</taxon>
        <taxon>Pectobacteriaceae</taxon>
        <taxon>Dickeya</taxon>
    </lineage>
</organism>
<evidence type="ECO:0000313" key="1">
    <source>
        <dbReference type="EMBL" id="MDV7042383.1"/>
    </source>
</evidence>
<accession>A0AAP1XMB3</accession>
<name>A0AAP1XMB3_9GAMM</name>
<dbReference type="EMBL" id="JAWLLM010000010">
    <property type="protein sequence ID" value="MDV7042383.1"/>
    <property type="molecule type" value="Genomic_DNA"/>
</dbReference>
<sequence length="160" mass="17391">MPNLVIVIPFTADVNCDLDRGATDMRNFFNSIANHNVGENIGTQINQIDIVYRNTVYNCANGDYVIVFAHGGDNNTVLANNQGQTITMNNTIGLLENIGVNNTARVLFMCCFSGVQGHIARVWKARHPAQQTYGGNGVIANLYSSTRTQIRAVCAALGQL</sequence>
<protein>
    <submittedName>
        <fullName evidence="2">Uncharacterized protein</fullName>
    </submittedName>
</protein>